<dbReference type="Proteomes" id="UP001480082">
    <property type="component" value="Unassembled WGS sequence"/>
</dbReference>
<reference evidence="1 2" key="1">
    <citation type="journal article" date="2024" name="Proc. Natl. Acad. Sci. U.S.A.">
        <title>The evolutionary genomics of adaptation to stress in wild rhizobium bacteria.</title>
        <authorList>
            <person name="Kehlet-Delgado H."/>
            <person name="Montoya A.P."/>
            <person name="Jensen K.T."/>
            <person name="Wendlandt C.E."/>
            <person name="Dexheimer C."/>
            <person name="Roberts M."/>
            <person name="Torres Martinez L."/>
            <person name="Friesen M.L."/>
            <person name="Griffitts J.S."/>
            <person name="Porter S.S."/>
        </authorList>
    </citation>
    <scope>NUCLEOTIDE SEQUENCE [LARGE SCALE GENOMIC DNA]</scope>
    <source>
        <strain evidence="1 2">M0468</strain>
    </source>
</reference>
<sequence>MNIRTEQIVSRINNEALRQAATACLDVADRYKSRSAIIKKDVALTDIGRVKALRDEATKNYLPALQAAYKPIADAMAHARKARQAFSIPAPDPSNIAGALERQEIRAMLKTMAPSERLKLLIGKAVDERIADAVLTAPAALSGLEDHFDLVLESAIDRRFGDGVAVVRAAQEIADAAEAAMLVARNDIKSISGVDDRTFQAMEKEGVDTPWLKREASNGREIIRRIVPGASATEATGDEIAKGKFYGNYDEYLADHPGIARAAA</sequence>
<organism evidence="1 2">
    <name type="scientific">Mesorhizobium australicum</name>
    <dbReference type="NCBI Taxonomy" id="536018"/>
    <lineage>
        <taxon>Bacteria</taxon>
        <taxon>Pseudomonadati</taxon>
        <taxon>Pseudomonadota</taxon>
        <taxon>Alphaproteobacteria</taxon>
        <taxon>Hyphomicrobiales</taxon>
        <taxon>Phyllobacteriaceae</taxon>
        <taxon>Mesorhizobium</taxon>
    </lineage>
</organism>
<protein>
    <submittedName>
        <fullName evidence="1">Uncharacterized protein</fullName>
    </submittedName>
</protein>
<dbReference type="EMBL" id="JAMYRI010000004">
    <property type="protein sequence ID" value="MER9284167.1"/>
    <property type="molecule type" value="Genomic_DNA"/>
</dbReference>
<name>A0ACC6SWN4_9HYPH</name>
<evidence type="ECO:0000313" key="1">
    <source>
        <dbReference type="EMBL" id="MER9284167.1"/>
    </source>
</evidence>
<gene>
    <name evidence="1" type="ORF">NKI81_09395</name>
</gene>
<evidence type="ECO:0000313" key="2">
    <source>
        <dbReference type="Proteomes" id="UP001480082"/>
    </source>
</evidence>
<accession>A0ACC6SWN4</accession>
<comment type="caution">
    <text evidence="1">The sequence shown here is derived from an EMBL/GenBank/DDBJ whole genome shotgun (WGS) entry which is preliminary data.</text>
</comment>
<keyword evidence="2" id="KW-1185">Reference proteome</keyword>
<proteinExistence type="predicted"/>